<dbReference type="SUPFAM" id="SSF52540">
    <property type="entry name" value="P-loop containing nucleoside triphosphate hydrolases"/>
    <property type="match status" value="1"/>
</dbReference>
<dbReference type="InterPro" id="IPR000014">
    <property type="entry name" value="PAS"/>
</dbReference>
<dbReference type="InterPro" id="IPR030828">
    <property type="entry name" value="HTH_TyrR"/>
</dbReference>
<evidence type="ECO:0000256" key="3">
    <source>
        <dbReference type="ARBA" id="ARBA00022840"/>
    </source>
</evidence>
<keyword evidence="3" id="KW-0067">ATP-binding</keyword>
<proteinExistence type="predicted"/>
<evidence type="ECO:0000256" key="1">
    <source>
        <dbReference type="ARBA" id="ARBA00022741"/>
    </source>
</evidence>
<evidence type="ECO:0000256" key="7">
    <source>
        <dbReference type="SAM" id="Coils"/>
    </source>
</evidence>
<dbReference type="CDD" id="cd00130">
    <property type="entry name" value="PAS"/>
    <property type="match status" value="1"/>
</dbReference>
<dbReference type="GO" id="GO:0006355">
    <property type="term" value="P:regulation of DNA-templated transcription"/>
    <property type="evidence" value="ECO:0007669"/>
    <property type="project" value="InterPro"/>
</dbReference>
<keyword evidence="12" id="KW-1185">Reference proteome</keyword>
<keyword evidence="7" id="KW-0175">Coiled coil</keyword>
<dbReference type="STRING" id="39060.SAMN05660706_11197"/>
<evidence type="ECO:0000259" key="8">
    <source>
        <dbReference type="PROSITE" id="PS50045"/>
    </source>
</evidence>
<dbReference type="Pfam" id="PF00158">
    <property type="entry name" value="Sigma54_activat"/>
    <property type="match status" value="1"/>
</dbReference>
<dbReference type="RefSeq" id="WP_092483028.1">
    <property type="nucleotide sequence ID" value="NZ_FOYM01000011.1"/>
</dbReference>
<dbReference type="AlphaFoldDB" id="A0A1I6DIG6"/>
<dbReference type="InterPro" id="IPR035965">
    <property type="entry name" value="PAS-like_dom_sf"/>
</dbReference>
<evidence type="ECO:0000259" key="10">
    <source>
        <dbReference type="PROSITE" id="PS50113"/>
    </source>
</evidence>
<dbReference type="InterPro" id="IPR000700">
    <property type="entry name" value="PAS-assoc_C"/>
</dbReference>
<dbReference type="PROSITE" id="PS50045">
    <property type="entry name" value="SIGMA54_INTERACT_4"/>
    <property type="match status" value="1"/>
</dbReference>
<dbReference type="InterPro" id="IPR009057">
    <property type="entry name" value="Homeodomain-like_sf"/>
</dbReference>
<dbReference type="GO" id="GO:0005524">
    <property type="term" value="F:ATP binding"/>
    <property type="evidence" value="ECO:0007669"/>
    <property type="project" value="UniProtKB-KW"/>
</dbReference>
<dbReference type="PROSITE" id="PS50113">
    <property type="entry name" value="PAC"/>
    <property type="match status" value="1"/>
</dbReference>
<dbReference type="Proteomes" id="UP000199584">
    <property type="component" value="Unassembled WGS sequence"/>
</dbReference>
<feature type="coiled-coil region" evidence="7">
    <location>
        <begin position="118"/>
        <end position="145"/>
    </location>
</feature>
<dbReference type="Gene3D" id="1.10.8.60">
    <property type="match status" value="1"/>
</dbReference>
<protein>
    <recommendedName>
        <fullName evidence="6">HTH-type transcriptional regulatory protein TyrR</fullName>
    </recommendedName>
</protein>
<evidence type="ECO:0000256" key="5">
    <source>
        <dbReference type="ARBA" id="ARBA00023163"/>
    </source>
</evidence>
<dbReference type="FunFam" id="3.40.50.300:FF:000006">
    <property type="entry name" value="DNA-binding transcriptional regulator NtrC"/>
    <property type="match status" value="1"/>
</dbReference>
<dbReference type="InterPro" id="IPR025944">
    <property type="entry name" value="Sigma_54_int_dom_CS"/>
</dbReference>
<evidence type="ECO:0000256" key="4">
    <source>
        <dbReference type="ARBA" id="ARBA00023015"/>
    </source>
</evidence>
<gene>
    <name evidence="11" type="ORF">SAMN05660706_11197</name>
</gene>
<dbReference type="CDD" id="cd00009">
    <property type="entry name" value="AAA"/>
    <property type="match status" value="1"/>
</dbReference>
<keyword evidence="4" id="KW-0805">Transcription regulation</keyword>
<feature type="domain" description="Sigma-54 factor interaction" evidence="8">
    <location>
        <begin position="152"/>
        <end position="381"/>
    </location>
</feature>
<dbReference type="Pfam" id="PF13426">
    <property type="entry name" value="PAS_9"/>
    <property type="match status" value="1"/>
</dbReference>
<accession>A0A1I6DIG6</accession>
<dbReference type="PROSITE" id="PS00675">
    <property type="entry name" value="SIGMA54_INTERACT_1"/>
    <property type="match status" value="1"/>
</dbReference>
<evidence type="ECO:0000313" key="11">
    <source>
        <dbReference type="EMBL" id="SFR05243.1"/>
    </source>
</evidence>
<organism evidence="11 12">
    <name type="scientific">Desulfoscipio geothermicus DSM 3669</name>
    <dbReference type="NCBI Taxonomy" id="1121426"/>
    <lineage>
        <taxon>Bacteria</taxon>
        <taxon>Bacillati</taxon>
        <taxon>Bacillota</taxon>
        <taxon>Clostridia</taxon>
        <taxon>Eubacteriales</taxon>
        <taxon>Desulfallaceae</taxon>
        <taxon>Desulfoscipio</taxon>
    </lineage>
</organism>
<evidence type="ECO:0000259" key="9">
    <source>
        <dbReference type="PROSITE" id="PS50112"/>
    </source>
</evidence>
<dbReference type="InterPro" id="IPR025662">
    <property type="entry name" value="Sigma_54_int_dom_ATP-bd_1"/>
</dbReference>
<sequence>MSSGRKEISKEIDNVLESIHNDVLITDGRGVILEVSPSFNESYGTTEDEVVGNTVYEMEKKQVFYPSVTVLVLQNKQKITMLQQTKTGRKLVVTAVPIFSKEGEIEKVVSYSHDITDFIELKEQYEKMEKLMKRYSSEIRELREREMAVPGIIAKSPEMKNALELAMKVASVESNVLITGESGVGKNLVARLIHQKSPRSKGPFIEINCGAIPENLLESELFGYEKGAFTGAHREGKIGKIELAQDGTLFLDEIGELPLNLQVKLLKVIQEKTLTKVGGTKQINVDFRLIAATNKDLEMLVKKQQFREDLFYRLNVVPINIPPLRERKEDILPLMMHFLEQANLQYRKKKTLLKHAVDTLMAYDWPGNVRELENVMERIVVTTDEDIVGEEELPDCLKLKAANKLDEGLTLKYALEMLEKEMVQKAYERYKTSVGVAKALGISQPSAARKLKKYVTKYSGTNTYTQK</sequence>
<dbReference type="SMART" id="SM00382">
    <property type="entry name" value="AAA"/>
    <property type="match status" value="1"/>
</dbReference>
<dbReference type="Pfam" id="PF25601">
    <property type="entry name" value="AAA_lid_14"/>
    <property type="match status" value="1"/>
</dbReference>
<dbReference type="InterPro" id="IPR002078">
    <property type="entry name" value="Sigma_54_int"/>
</dbReference>
<dbReference type="EMBL" id="FOYM01000011">
    <property type="protein sequence ID" value="SFR05243.1"/>
    <property type="molecule type" value="Genomic_DNA"/>
</dbReference>
<dbReference type="Gene3D" id="3.30.450.20">
    <property type="entry name" value="PAS domain"/>
    <property type="match status" value="1"/>
</dbReference>
<dbReference type="Gene3D" id="1.10.10.60">
    <property type="entry name" value="Homeodomain-like"/>
    <property type="match status" value="1"/>
</dbReference>
<evidence type="ECO:0000313" key="12">
    <source>
        <dbReference type="Proteomes" id="UP000199584"/>
    </source>
</evidence>
<keyword evidence="5" id="KW-0804">Transcription</keyword>
<keyword evidence="1" id="KW-0547">Nucleotide-binding</keyword>
<evidence type="ECO:0000256" key="2">
    <source>
        <dbReference type="ARBA" id="ARBA00022797"/>
    </source>
</evidence>
<dbReference type="PANTHER" id="PTHR32071:SF57">
    <property type="entry name" value="C4-DICARBOXYLATE TRANSPORT TRANSCRIPTIONAL REGULATORY PROTEIN DCTD"/>
    <property type="match status" value="1"/>
</dbReference>
<dbReference type="InterPro" id="IPR027417">
    <property type="entry name" value="P-loop_NTPase"/>
</dbReference>
<dbReference type="Pfam" id="PF18024">
    <property type="entry name" value="HTH_50"/>
    <property type="match status" value="1"/>
</dbReference>
<dbReference type="PROSITE" id="PS00688">
    <property type="entry name" value="SIGMA54_INTERACT_3"/>
    <property type="match status" value="1"/>
</dbReference>
<dbReference type="PANTHER" id="PTHR32071">
    <property type="entry name" value="TRANSCRIPTIONAL REGULATORY PROTEIN"/>
    <property type="match status" value="1"/>
</dbReference>
<dbReference type="GO" id="GO:0003677">
    <property type="term" value="F:DNA binding"/>
    <property type="evidence" value="ECO:0007669"/>
    <property type="project" value="UniProtKB-KW"/>
</dbReference>
<dbReference type="OrthoDB" id="1672812at2"/>
<dbReference type="NCBIfam" id="TIGR00229">
    <property type="entry name" value="sensory_box"/>
    <property type="match status" value="1"/>
</dbReference>
<keyword evidence="2" id="KW-0058">Aromatic hydrocarbons catabolism</keyword>
<dbReference type="InterPro" id="IPR058031">
    <property type="entry name" value="AAA_lid_NorR"/>
</dbReference>
<name>A0A1I6DIG6_9FIRM</name>
<feature type="domain" description="PAC" evidence="10">
    <location>
        <begin position="75"/>
        <end position="127"/>
    </location>
</feature>
<dbReference type="Gene3D" id="3.40.50.300">
    <property type="entry name" value="P-loop containing nucleotide triphosphate hydrolases"/>
    <property type="match status" value="1"/>
</dbReference>
<reference evidence="12" key="1">
    <citation type="submission" date="2016-10" db="EMBL/GenBank/DDBJ databases">
        <authorList>
            <person name="Varghese N."/>
            <person name="Submissions S."/>
        </authorList>
    </citation>
    <scope>NUCLEOTIDE SEQUENCE [LARGE SCALE GENOMIC DNA]</scope>
    <source>
        <strain evidence="12">DSM 3669</strain>
    </source>
</reference>
<evidence type="ECO:0000256" key="6">
    <source>
        <dbReference type="ARBA" id="ARBA00029500"/>
    </source>
</evidence>
<dbReference type="SUPFAM" id="SSF46689">
    <property type="entry name" value="Homeodomain-like"/>
    <property type="match status" value="1"/>
</dbReference>
<dbReference type="PROSITE" id="PS50112">
    <property type="entry name" value="PAS"/>
    <property type="match status" value="1"/>
</dbReference>
<dbReference type="InterPro" id="IPR003593">
    <property type="entry name" value="AAA+_ATPase"/>
</dbReference>
<feature type="domain" description="PAS" evidence="9">
    <location>
        <begin position="8"/>
        <end position="58"/>
    </location>
</feature>
<dbReference type="SUPFAM" id="SSF55785">
    <property type="entry name" value="PYP-like sensor domain (PAS domain)"/>
    <property type="match status" value="1"/>
</dbReference>